<keyword evidence="6" id="KW-0479">Metal-binding</keyword>
<comment type="caution">
    <text evidence="8">The sequence shown here is derived from an EMBL/GenBank/DDBJ whole genome shotgun (WGS) entry which is preliminary data.</text>
</comment>
<feature type="transmembrane region" description="Helical" evidence="7">
    <location>
        <begin position="229"/>
        <end position="250"/>
    </location>
</feature>
<comment type="subcellular location">
    <subcellularLocation>
        <location evidence="1">Membrane</location>
        <topology evidence="1">Multi-pass membrane protein</topology>
    </subcellularLocation>
</comment>
<dbReference type="GO" id="GO:0046872">
    <property type="term" value="F:metal ion binding"/>
    <property type="evidence" value="ECO:0007669"/>
    <property type="project" value="UniProtKB-KW"/>
</dbReference>
<name>A0A4E0S1U0_FASHE</name>
<feature type="transmembrane region" description="Helical" evidence="7">
    <location>
        <begin position="142"/>
        <end position="171"/>
    </location>
</feature>
<organism evidence="8 9">
    <name type="scientific">Fasciola hepatica</name>
    <name type="common">Liver fluke</name>
    <dbReference type="NCBI Taxonomy" id="6192"/>
    <lineage>
        <taxon>Eukaryota</taxon>
        <taxon>Metazoa</taxon>
        <taxon>Spiralia</taxon>
        <taxon>Lophotrochozoa</taxon>
        <taxon>Platyhelminthes</taxon>
        <taxon>Trematoda</taxon>
        <taxon>Digenea</taxon>
        <taxon>Plagiorchiida</taxon>
        <taxon>Echinostomata</taxon>
        <taxon>Echinostomatoidea</taxon>
        <taxon>Fasciolidae</taxon>
        <taxon>Fasciola</taxon>
    </lineage>
</organism>
<accession>A0A4E0S1U0</accession>
<dbReference type="GO" id="GO:0016020">
    <property type="term" value="C:membrane"/>
    <property type="evidence" value="ECO:0007669"/>
    <property type="project" value="UniProtKB-SubCell"/>
</dbReference>
<feature type="transmembrane region" description="Helical" evidence="7">
    <location>
        <begin position="413"/>
        <end position="436"/>
    </location>
</feature>
<feature type="binding site" evidence="6">
    <location>
        <position position="313"/>
    </location>
    <ligand>
        <name>Na(+)</name>
        <dbReference type="ChEBI" id="CHEBI:29101"/>
        <label>1</label>
    </ligand>
</feature>
<feature type="binding site" evidence="6">
    <location>
        <position position="79"/>
    </location>
    <ligand>
        <name>Na(+)</name>
        <dbReference type="ChEBI" id="CHEBI:29101"/>
        <label>1</label>
    </ligand>
</feature>
<feature type="transmembrane region" description="Helical" evidence="7">
    <location>
        <begin position="64"/>
        <end position="81"/>
    </location>
</feature>
<dbReference type="PANTHER" id="PTHR42948">
    <property type="entry name" value="TRANSPORTER"/>
    <property type="match status" value="1"/>
</dbReference>
<evidence type="ECO:0000256" key="4">
    <source>
        <dbReference type="ARBA" id="ARBA00022989"/>
    </source>
</evidence>
<gene>
    <name evidence="8" type="ORF">D915_003831</name>
</gene>
<evidence type="ECO:0000313" key="9">
    <source>
        <dbReference type="Proteomes" id="UP000230066"/>
    </source>
</evidence>
<dbReference type="PROSITE" id="PS50267">
    <property type="entry name" value="NA_NEUROTRAN_SYMP_3"/>
    <property type="match status" value="1"/>
</dbReference>
<evidence type="ECO:0000313" key="8">
    <source>
        <dbReference type="EMBL" id="THD25080.1"/>
    </source>
</evidence>
<dbReference type="Pfam" id="PF00209">
    <property type="entry name" value="SNF"/>
    <property type="match status" value="2"/>
</dbReference>
<dbReference type="Proteomes" id="UP000230066">
    <property type="component" value="Unassembled WGS sequence"/>
</dbReference>
<keyword evidence="3 7" id="KW-0812">Transmembrane</keyword>
<feature type="transmembrane region" description="Helical" evidence="7">
    <location>
        <begin position="372"/>
        <end position="401"/>
    </location>
</feature>
<keyword evidence="2" id="KW-0813">Transport</keyword>
<sequence length="581" mass="64562">MKNKLYAKFLPDEKATVISLELGDLSTHGENSGKANHVSECSLPSVAHETKAEMGDRSTFDSNLGLVFSCLGSAVGTGNIWRFPRILATNSSSKGSLAFYVAWVILLFCWSIPVILLEYTLGRFTRNSVPVAFNKFLGKYSVWIGGWLVTSVFFLSCYYPVIIGWCFYYLYISIALKELPATEEAGEAIFNDFTENPYLPVILQIAAVFLTGVFLFGGINWIERANMILVPLLLCIVIFTFGWSLTRAYAEVGIVFLFTPNWSSLADSSLWIAAASQNAFDTGAGMALLMTYAIYVGRDAKVVHYSALIPMTNNLVSFYASITLFSTVFSTMVMDNPTLTRSAIVKIIQTTGPGSTGLTFTWIPVLFSKVGVFGRVLCSLFFLCLSFAGISSLIAEVQVYIVTIKDLGFSHKFAVAISIFGCVAMGIPSAMSLQFLENQDNTWGYALIISGLLLCLIPIFYGPLRFRRIVVNIPGVNDWRVPLFWVPIITFLVPLQAVTLIGWWIYHSIKTDPIWYHIKFTSVTTTLIEWAIVVLLLLIANLIAVRVKGDRLFEKAKQYGCDPYDPSTYEDSQTTEEHPSI</sequence>
<feature type="transmembrane region" description="Helical" evidence="7">
    <location>
        <begin position="526"/>
        <end position="545"/>
    </location>
</feature>
<keyword evidence="5 7" id="KW-0472">Membrane</keyword>
<dbReference type="InterPro" id="IPR000175">
    <property type="entry name" value="Na/ntran_symport"/>
</dbReference>
<evidence type="ECO:0000256" key="6">
    <source>
        <dbReference type="PIRSR" id="PIRSR600175-1"/>
    </source>
</evidence>
<feature type="transmembrane region" description="Helical" evidence="7">
    <location>
        <begin position="101"/>
        <end position="121"/>
    </location>
</feature>
<feature type="transmembrane region" description="Helical" evidence="7">
    <location>
        <begin position="483"/>
        <end position="506"/>
    </location>
</feature>
<feature type="transmembrane region" description="Helical" evidence="7">
    <location>
        <begin position="270"/>
        <end position="295"/>
    </location>
</feature>
<evidence type="ECO:0000256" key="1">
    <source>
        <dbReference type="ARBA" id="ARBA00004141"/>
    </source>
</evidence>
<keyword evidence="6" id="KW-0915">Sodium</keyword>
<evidence type="ECO:0000256" key="5">
    <source>
        <dbReference type="ARBA" id="ARBA00023136"/>
    </source>
</evidence>
<keyword evidence="4 7" id="KW-1133">Transmembrane helix</keyword>
<proteinExistence type="predicted"/>
<evidence type="ECO:0000256" key="3">
    <source>
        <dbReference type="ARBA" id="ARBA00022692"/>
    </source>
</evidence>
<dbReference type="PRINTS" id="PR00176">
    <property type="entry name" value="NANEUSMPORT"/>
</dbReference>
<keyword evidence="9" id="KW-1185">Reference proteome</keyword>
<dbReference type="InterPro" id="IPR037272">
    <property type="entry name" value="SNS_sf"/>
</dbReference>
<feature type="transmembrane region" description="Helical" evidence="7">
    <location>
        <begin position="201"/>
        <end position="222"/>
    </location>
</feature>
<dbReference type="PANTHER" id="PTHR42948:SF1">
    <property type="entry name" value="TRANSPORTER"/>
    <property type="match status" value="1"/>
</dbReference>
<dbReference type="SUPFAM" id="SSF161070">
    <property type="entry name" value="SNF-like"/>
    <property type="match status" value="1"/>
</dbReference>
<dbReference type="AlphaFoldDB" id="A0A4E0S1U0"/>
<feature type="transmembrane region" description="Helical" evidence="7">
    <location>
        <begin position="442"/>
        <end position="462"/>
    </location>
</feature>
<feature type="binding site" evidence="6">
    <location>
        <position position="72"/>
    </location>
    <ligand>
        <name>Na(+)</name>
        <dbReference type="ChEBI" id="CHEBI:29101"/>
        <label>1</label>
    </ligand>
</feature>
<protein>
    <submittedName>
        <fullName evidence="8">Sodium dependent neurotransmitter transporter</fullName>
    </submittedName>
</protein>
<feature type="binding site" evidence="6">
    <location>
        <position position="392"/>
    </location>
    <ligand>
        <name>Na(+)</name>
        <dbReference type="ChEBI" id="CHEBI:29101"/>
        <label>1</label>
    </ligand>
</feature>
<feature type="binding site" evidence="6">
    <location>
        <position position="75"/>
    </location>
    <ligand>
        <name>Na(+)</name>
        <dbReference type="ChEBI" id="CHEBI:29101"/>
        <label>1</label>
    </ligand>
</feature>
<feature type="transmembrane region" description="Helical" evidence="7">
    <location>
        <begin position="316"/>
        <end position="334"/>
    </location>
</feature>
<reference evidence="8" key="1">
    <citation type="submission" date="2019-03" db="EMBL/GenBank/DDBJ databases">
        <title>Improved annotation for the trematode Fasciola hepatica.</title>
        <authorList>
            <person name="Choi Y.-J."/>
            <person name="Martin J."/>
            <person name="Mitreva M."/>
        </authorList>
    </citation>
    <scope>NUCLEOTIDE SEQUENCE [LARGE SCALE GENOMIC DNA]</scope>
</reference>
<dbReference type="EMBL" id="JXXN02001298">
    <property type="protein sequence ID" value="THD25080.1"/>
    <property type="molecule type" value="Genomic_DNA"/>
</dbReference>
<evidence type="ECO:0000256" key="7">
    <source>
        <dbReference type="SAM" id="Phobius"/>
    </source>
</evidence>
<feature type="binding site" evidence="6">
    <location>
        <position position="74"/>
    </location>
    <ligand>
        <name>Na(+)</name>
        <dbReference type="ChEBI" id="CHEBI:29101"/>
        <label>1</label>
    </ligand>
</feature>
<evidence type="ECO:0000256" key="2">
    <source>
        <dbReference type="ARBA" id="ARBA00022448"/>
    </source>
</evidence>